<dbReference type="KEGG" id="apai:APAC_1971"/>
<protein>
    <submittedName>
        <fullName evidence="1">Putative membrane protein</fullName>
    </submittedName>
</protein>
<accession>A0A5C2H8A4</accession>
<dbReference type="Proteomes" id="UP000322726">
    <property type="component" value="Chromosome"/>
</dbReference>
<reference evidence="1" key="1">
    <citation type="submission" date="2019-09" db="EMBL/GenBank/DDBJ databases">
        <title>Complete genome sequencing of four Arcobacter species reveals a diverse suite of mobile elements.</title>
        <authorList>
            <person name="Miller W.G."/>
            <person name="Yee E."/>
            <person name="Bono J.L."/>
        </authorList>
    </citation>
    <scope>NUCLEOTIDE SEQUENCE [LARGE SCALE GENOMIC DNA]</scope>
    <source>
        <strain evidence="1">LMG 26638</strain>
    </source>
</reference>
<gene>
    <name evidence="1" type="ORF">APAC_1971</name>
</gene>
<name>A0A5C2H8A4_9BACT</name>
<organism evidence="1 2">
    <name type="scientific">Malaciobacter pacificus</name>
    <dbReference type="NCBI Taxonomy" id="1080223"/>
    <lineage>
        <taxon>Bacteria</taxon>
        <taxon>Pseudomonadati</taxon>
        <taxon>Campylobacterota</taxon>
        <taxon>Epsilonproteobacteria</taxon>
        <taxon>Campylobacterales</taxon>
        <taxon>Arcobacteraceae</taxon>
        <taxon>Malaciobacter</taxon>
    </lineage>
</organism>
<dbReference type="EMBL" id="CP035928">
    <property type="protein sequence ID" value="QEP35043.1"/>
    <property type="molecule type" value="Genomic_DNA"/>
</dbReference>
<evidence type="ECO:0000313" key="1">
    <source>
        <dbReference type="EMBL" id="QEP35043.1"/>
    </source>
</evidence>
<keyword evidence="2" id="KW-1185">Reference proteome</keyword>
<reference evidence="1" key="2">
    <citation type="submission" date="2019-09" db="EMBL/GenBank/DDBJ databases">
        <title>Taxonomic note: a critical rebuttal of the proposed division of the genus Arcobacter into six genera, emended descriptions of Arcobacter anaerophilus and the genus Arcobacter, and an assessment of genus-level boundaries for Epsilonproteobacteria using in silico genomic comparator tools.</title>
        <authorList>
            <person name="On S.L.W."/>
            <person name="Miller W.G."/>
            <person name="Biggs P."/>
            <person name="Cornelius A."/>
            <person name="Vandamme P."/>
        </authorList>
    </citation>
    <scope>NUCLEOTIDE SEQUENCE [LARGE SCALE GENOMIC DNA]</scope>
    <source>
        <strain evidence="1">LMG 26638</strain>
    </source>
</reference>
<proteinExistence type="predicted"/>
<sequence length="190" mass="22792">MVLGAKVKLISLQVIVSISTSIIRNENTNFILLISGITFCLLIYLIVKKIVERFKKIFPHDIRLIEKDKSYWMGCRYILFRNELKRYKINKKMILTRIDYEIEQNNMTFIHKPTIIILITTLTTSLVTFITLFITKYFELIYFSKYKNFDLIIYCILINLILILIITYFLPIRTKNMKLKEFKHFIEITK</sequence>
<evidence type="ECO:0000313" key="2">
    <source>
        <dbReference type="Proteomes" id="UP000322726"/>
    </source>
</evidence>
<dbReference type="AlphaFoldDB" id="A0A5C2H8A4"/>